<reference evidence="1 2" key="1">
    <citation type="journal article" date="2022" name="DNA Res.">
        <title>Chromosomal-level genome assembly of the orchid tree Bauhinia variegata (Leguminosae; Cercidoideae) supports the allotetraploid origin hypothesis of Bauhinia.</title>
        <authorList>
            <person name="Zhong Y."/>
            <person name="Chen Y."/>
            <person name="Zheng D."/>
            <person name="Pang J."/>
            <person name="Liu Y."/>
            <person name="Luo S."/>
            <person name="Meng S."/>
            <person name="Qian L."/>
            <person name="Wei D."/>
            <person name="Dai S."/>
            <person name="Zhou R."/>
        </authorList>
    </citation>
    <scope>NUCLEOTIDE SEQUENCE [LARGE SCALE GENOMIC DNA]</scope>
    <source>
        <strain evidence="1">BV-YZ2020</strain>
    </source>
</reference>
<name>A0ACB9KK94_BAUVA</name>
<organism evidence="1 2">
    <name type="scientific">Bauhinia variegata</name>
    <name type="common">Purple orchid tree</name>
    <name type="synonym">Phanera variegata</name>
    <dbReference type="NCBI Taxonomy" id="167791"/>
    <lineage>
        <taxon>Eukaryota</taxon>
        <taxon>Viridiplantae</taxon>
        <taxon>Streptophyta</taxon>
        <taxon>Embryophyta</taxon>
        <taxon>Tracheophyta</taxon>
        <taxon>Spermatophyta</taxon>
        <taxon>Magnoliopsida</taxon>
        <taxon>eudicotyledons</taxon>
        <taxon>Gunneridae</taxon>
        <taxon>Pentapetalae</taxon>
        <taxon>rosids</taxon>
        <taxon>fabids</taxon>
        <taxon>Fabales</taxon>
        <taxon>Fabaceae</taxon>
        <taxon>Cercidoideae</taxon>
        <taxon>Cercideae</taxon>
        <taxon>Bauhiniinae</taxon>
        <taxon>Bauhinia</taxon>
    </lineage>
</organism>
<evidence type="ECO:0000313" key="1">
    <source>
        <dbReference type="EMBL" id="KAI4297514.1"/>
    </source>
</evidence>
<accession>A0ACB9KK94</accession>
<gene>
    <name evidence="1" type="ORF">L6164_037402</name>
</gene>
<dbReference type="EMBL" id="CM039439">
    <property type="protein sequence ID" value="KAI4297514.1"/>
    <property type="molecule type" value="Genomic_DNA"/>
</dbReference>
<keyword evidence="2" id="KW-1185">Reference proteome</keyword>
<protein>
    <submittedName>
        <fullName evidence="1">Uncharacterized protein</fullName>
    </submittedName>
</protein>
<proteinExistence type="predicted"/>
<comment type="caution">
    <text evidence="1">The sequence shown here is derived from an EMBL/GenBank/DDBJ whole genome shotgun (WGS) entry which is preliminary data.</text>
</comment>
<evidence type="ECO:0000313" key="2">
    <source>
        <dbReference type="Proteomes" id="UP000828941"/>
    </source>
</evidence>
<dbReference type="Proteomes" id="UP000828941">
    <property type="component" value="Chromosome 14"/>
</dbReference>
<sequence length="108" mass="12759">MFTLEYCFCSWISSLSLQFSPNLLGSFLSLPLRAFSAHPLAPATNFPLILLLDSSFSFFPSLFFFFIYFSFLSNFHCPFSFFFSLLSAVTILFFFFPFFFSFFFFHFF</sequence>